<dbReference type="CDD" id="cd00303">
    <property type="entry name" value="retropepsin_like"/>
    <property type="match status" value="1"/>
</dbReference>
<feature type="coiled-coil region" evidence="1">
    <location>
        <begin position="1393"/>
        <end position="1420"/>
    </location>
</feature>
<protein>
    <recommendedName>
        <fullName evidence="3">Integrase catalytic domain-containing protein</fullName>
    </recommendedName>
</protein>
<feature type="region of interest" description="Disordered" evidence="2">
    <location>
        <begin position="431"/>
        <end position="477"/>
    </location>
</feature>
<reference evidence="4" key="1">
    <citation type="submission" date="2018-02" db="EMBL/GenBank/DDBJ databases">
        <authorList>
            <person name="Cohen D.B."/>
            <person name="Kent A.D."/>
        </authorList>
    </citation>
    <scope>NUCLEOTIDE SEQUENCE</scope>
</reference>
<dbReference type="EMBL" id="OIVN01000780">
    <property type="protein sequence ID" value="SPC85482.1"/>
    <property type="molecule type" value="Genomic_DNA"/>
</dbReference>
<feature type="region of interest" description="Disordered" evidence="2">
    <location>
        <begin position="311"/>
        <end position="361"/>
    </location>
</feature>
<gene>
    <name evidence="4" type="ORF">FSB_LOCUS13364</name>
</gene>
<dbReference type="Gene3D" id="2.40.70.10">
    <property type="entry name" value="Acid Proteases"/>
    <property type="match status" value="1"/>
</dbReference>
<dbReference type="InterPro" id="IPR001584">
    <property type="entry name" value="Integrase_cat-core"/>
</dbReference>
<name>A0A2N9FE79_FAGSY</name>
<evidence type="ECO:0000313" key="4">
    <source>
        <dbReference type="EMBL" id="SPC85482.1"/>
    </source>
</evidence>
<dbReference type="PROSITE" id="PS50994">
    <property type="entry name" value="INTEGRASE"/>
    <property type="match status" value="1"/>
</dbReference>
<dbReference type="GO" id="GO:0003676">
    <property type="term" value="F:nucleic acid binding"/>
    <property type="evidence" value="ECO:0007669"/>
    <property type="project" value="InterPro"/>
</dbReference>
<dbReference type="Pfam" id="PF17921">
    <property type="entry name" value="Integrase_H2C2"/>
    <property type="match status" value="1"/>
</dbReference>
<dbReference type="GO" id="GO:0004523">
    <property type="term" value="F:RNA-DNA hybrid ribonuclease activity"/>
    <property type="evidence" value="ECO:0007669"/>
    <property type="project" value="InterPro"/>
</dbReference>
<dbReference type="GO" id="GO:0015074">
    <property type="term" value="P:DNA integration"/>
    <property type="evidence" value="ECO:0007669"/>
    <property type="project" value="InterPro"/>
</dbReference>
<dbReference type="InterPro" id="IPR012337">
    <property type="entry name" value="RNaseH-like_sf"/>
</dbReference>
<dbReference type="InterPro" id="IPR005162">
    <property type="entry name" value="Retrotrans_gag_dom"/>
</dbReference>
<feature type="compositionally biased region" description="Basic and acidic residues" evidence="2">
    <location>
        <begin position="319"/>
        <end position="336"/>
    </location>
</feature>
<dbReference type="InterPro" id="IPR041588">
    <property type="entry name" value="Integrase_H2C2"/>
</dbReference>
<feature type="region of interest" description="Disordered" evidence="2">
    <location>
        <begin position="1"/>
        <end position="132"/>
    </location>
</feature>
<organism evidence="4">
    <name type="scientific">Fagus sylvatica</name>
    <name type="common">Beechnut</name>
    <dbReference type="NCBI Taxonomy" id="28930"/>
    <lineage>
        <taxon>Eukaryota</taxon>
        <taxon>Viridiplantae</taxon>
        <taxon>Streptophyta</taxon>
        <taxon>Embryophyta</taxon>
        <taxon>Tracheophyta</taxon>
        <taxon>Spermatophyta</taxon>
        <taxon>Magnoliopsida</taxon>
        <taxon>eudicotyledons</taxon>
        <taxon>Gunneridae</taxon>
        <taxon>Pentapetalae</taxon>
        <taxon>rosids</taxon>
        <taxon>fabids</taxon>
        <taxon>Fagales</taxon>
        <taxon>Fagaceae</taxon>
        <taxon>Fagus</taxon>
    </lineage>
</organism>
<sequence length="1492" mass="169162">MEGAPNDGTSADPAMTPIERQMQAFTSRETRQNQDGRPSGRGPQPPMTTTNLLRGVETGRMTRKLTAIKSPVVGEAKLRELRPAAGTERKAQEPERPDRSSKQPEREDRRGNSSRQPDHPDRSTRDPDDKTARLEKELREMRKQMGDMKNSLRAKAARNLDNLVHRADSPFIPSIADFPLPSRFKVPLLENFDGTKDPFDYLEAFKTIMQLQAVPEEVMCRAFPLGLRGSARVWFNKLESESIGSFVQLSRAFIDHFIGSQRRGRPPTHLLSVKQMEGESLRTFVHRFNEEAMKIDRPKEDVTVTAFMAEDALEAMDDPPPKRRKEAEDRKPEPSKQKVPKFTETPERKRTTAPPVKFSSFTPLNTPIDKLLLQIQDDPSLRWPGKIRSDPNSRPKNLYCRFHRDHGHLTEECVALKEQIETLIRQGKLQKYVSRPTNTRPAKPPAQREQAEHNRPGPVGEIRTIVGGPASGGTSRASRKAYARQVHNIMVVQRPPKNIRLDDQIISFSEEDARGTHQPHDDALVITINIAGFTTRRVMVDNGSSADILYLPAYQQMRLDKDKLRPMDAPLVGFTGDKVCPVGIVTLPITVGTHPKTVSKTVDFLVVNCPSAYNAIIGRPTLNRLRAVTSTYHLLLKFPTEHGIGEVRGDQIAARECYLASLGSGGQNQTMSIEEQKFLKDNKDVFAWSHEDMPGINPSIISHKLNVDPSLRPIKQKRRVFAPERNNAIMEEVDKLLAANFIREVFYPDWLANVVMNAGATYQRLMNRMFHDQIGRKRRSLRRRHVSKVQGGRRSPGRPQRDFPNAPQVPDEAEPKSKAILEMQATKEHQRSPKTDGKSSCTESVHVSIHRQMPTLLQNIKEGVSNGPTNANKHLKSSRRYLTEPPLLSPSKQGEELYLYLAVSPTALQGNSAHTSKLTRLVLLTNHPLRKAMNKPDAAGRLIQWSIELSEFDIDYRPRTAIKAQALADFIAEFTSKDDEPTEDVEQASKWTYPTTNNEAEYEALLLGLKTAKILGATELDVRSDSQLVVGQVNGDYEAKEGQADQLAKSASSSTVDDKIKTVQQSSLQTTEVNPIHTEISWMTPIISYLQGGTLPDDRHEARRLKVRASRFLMLQGTLYKRGFSLPYLRCLAPDEANYVMREIHEGVCGDHSGARALQRKIVRAGYYWPSMKADTYQFVQRCDKCQRFANLLHSPPMELVPMTAPWPFAQWGLDIMGPLPIGRRQLKFLVVAIDYFTKWVEAEPLATITERNIQNFVWKAVICRFGIPRVLVSDNGKQFDNPRFRQFSQELGIHNHYSSPGHPQANGQVEVTNRSLLKLIKTRLEGAKGLWPEELPSILWAYRTTVRIPTGETPFRMTFGSEAVVPVEIGLTTFRTSAYDGQENEEQLRLNLDLIDEVRETAEARMKRYQEKMARHYNSRVKPRQLSIGDLVLRKVTLATRNPSEGKLGPNWEGPYKVIEVRRPGTYHLEDMNGRRLPHPWNAEHLRRYYP</sequence>
<accession>A0A2N9FE79</accession>
<dbReference type="Pfam" id="PF00665">
    <property type="entry name" value="rve"/>
    <property type="match status" value="1"/>
</dbReference>
<keyword evidence="1" id="KW-0175">Coiled coil</keyword>
<dbReference type="PANTHER" id="PTHR48475">
    <property type="entry name" value="RIBONUCLEASE H"/>
    <property type="match status" value="1"/>
</dbReference>
<dbReference type="SUPFAM" id="SSF56672">
    <property type="entry name" value="DNA/RNA polymerases"/>
    <property type="match status" value="1"/>
</dbReference>
<dbReference type="Pfam" id="PF13456">
    <property type="entry name" value="RVT_3"/>
    <property type="match status" value="1"/>
</dbReference>
<dbReference type="Pfam" id="PF03732">
    <property type="entry name" value="Retrotrans_gag"/>
    <property type="match status" value="1"/>
</dbReference>
<feature type="compositionally biased region" description="Basic residues" evidence="2">
    <location>
        <begin position="776"/>
        <end position="787"/>
    </location>
</feature>
<dbReference type="Gene3D" id="3.30.420.10">
    <property type="entry name" value="Ribonuclease H-like superfamily/Ribonuclease H"/>
    <property type="match status" value="2"/>
</dbReference>
<dbReference type="PANTHER" id="PTHR48475:SF2">
    <property type="entry name" value="RIBONUCLEASE H"/>
    <property type="match status" value="1"/>
</dbReference>
<feature type="compositionally biased region" description="Basic and acidic residues" evidence="2">
    <location>
        <begin position="76"/>
        <end position="132"/>
    </location>
</feature>
<evidence type="ECO:0000256" key="1">
    <source>
        <dbReference type="SAM" id="Coils"/>
    </source>
</evidence>
<dbReference type="Gene3D" id="1.10.340.70">
    <property type="match status" value="1"/>
</dbReference>
<feature type="domain" description="Integrase catalytic" evidence="3">
    <location>
        <begin position="1202"/>
        <end position="1363"/>
    </location>
</feature>
<dbReference type="InterPro" id="IPR036397">
    <property type="entry name" value="RNaseH_sf"/>
</dbReference>
<dbReference type="SUPFAM" id="SSF53098">
    <property type="entry name" value="Ribonuclease H-like"/>
    <property type="match status" value="2"/>
</dbReference>
<dbReference type="InterPro" id="IPR021109">
    <property type="entry name" value="Peptidase_aspartic_dom_sf"/>
</dbReference>
<evidence type="ECO:0000259" key="3">
    <source>
        <dbReference type="PROSITE" id="PS50994"/>
    </source>
</evidence>
<feature type="region of interest" description="Disordered" evidence="2">
    <location>
        <begin position="775"/>
        <end position="814"/>
    </location>
</feature>
<evidence type="ECO:0000256" key="2">
    <source>
        <dbReference type="SAM" id="MobiDB-lite"/>
    </source>
</evidence>
<proteinExistence type="predicted"/>
<dbReference type="Gene3D" id="3.10.10.10">
    <property type="entry name" value="HIV Type 1 Reverse Transcriptase, subunit A, domain 1"/>
    <property type="match status" value="1"/>
</dbReference>
<dbReference type="InterPro" id="IPR043502">
    <property type="entry name" value="DNA/RNA_pol_sf"/>
</dbReference>
<dbReference type="InterPro" id="IPR002156">
    <property type="entry name" value="RNaseH_domain"/>
</dbReference>